<evidence type="ECO:0000313" key="2">
    <source>
        <dbReference type="EMBL" id="GAA4925636.1"/>
    </source>
</evidence>
<sequence length="162" mass="18136">MEPLRSADLSRALINASRKEATSLKVPFDLETVPWERLDYLGFSDPKSPQRAYLFVPVDQQVIGAILRVTPASRNQALCSWCEDVTETTGVRMFTAKRAGAAGRSGNTVGTLLHADFSCSQHVRRKPTSFEGKHDPDRFMADRITALKLHAEQFMRRVSTQV</sequence>
<evidence type="ECO:0000313" key="3">
    <source>
        <dbReference type="Proteomes" id="UP001500368"/>
    </source>
</evidence>
<accession>A0ABP9G177</accession>
<dbReference type="InterPro" id="IPR032330">
    <property type="entry name" value="EF-G-binding_C"/>
</dbReference>
<comment type="caution">
    <text evidence="2">The sequence shown here is derived from an EMBL/GenBank/DDBJ whole genome shotgun (WGS) entry which is preliminary data.</text>
</comment>
<organism evidence="2 3">
    <name type="scientific">Nesterenkonia rhizosphaerae</name>
    <dbReference type="NCBI Taxonomy" id="1348272"/>
    <lineage>
        <taxon>Bacteria</taxon>
        <taxon>Bacillati</taxon>
        <taxon>Actinomycetota</taxon>
        <taxon>Actinomycetes</taxon>
        <taxon>Micrococcales</taxon>
        <taxon>Micrococcaceae</taxon>
        <taxon>Nesterenkonia</taxon>
    </lineage>
</organism>
<proteinExistence type="predicted"/>
<dbReference type="Pfam" id="PF16571">
    <property type="entry name" value="FBP_C"/>
    <property type="match status" value="1"/>
</dbReference>
<feature type="domain" description="Elongation factor G-binding protein C-terminal treble-clef zinc-finger" evidence="1">
    <location>
        <begin position="11"/>
        <end position="158"/>
    </location>
</feature>
<evidence type="ECO:0000259" key="1">
    <source>
        <dbReference type="Pfam" id="PF16571"/>
    </source>
</evidence>
<keyword evidence="3" id="KW-1185">Reference proteome</keyword>
<name>A0ABP9G177_9MICC</name>
<reference evidence="3" key="1">
    <citation type="journal article" date="2019" name="Int. J. Syst. Evol. Microbiol.">
        <title>The Global Catalogue of Microorganisms (GCM) 10K type strain sequencing project: providing services to taxonomists for standard genome sequencing and annotation.</title>
        <authorList>
            <consortium name="The Broad Institute Genomics Platform"/>
            <consortium name="The Broad Institute Genome Sequencing Center for Infectious Disease"/>
            <person name="Wu L."/>
            <person name="Ma J."/>
        </authorList>
    </citation>
    <scope>NUCLEOTIDE SEQUENCE [LARGE SCALE GENOMIC DNA]</scope>
    <source>
        <strain evidence="3">JCM 19129</strain>
    </source>
</reference>
<protein>
    <submittedName>
        <fullName evidence="2">FBP domain-containing protein</fullName>
    </submittedName>
</protein>
<dbReference type="EMBL" id="BAABLW010000007">
    <property type="protein sequence ID" value="GAA4925636.1"/>
    <property type="molecule type" value="Genomic_DNA"/>
</dbReference>
<gene>
    <name evidence="2" type="ORF">GCM10025790_23970</name>
</gene>
<dbReference type="Proteomes" id="UP001500368">
    <property type="component" value="Unassembled WGS sequence"/>
</dbReference>